<gene>
    <name evidence="1" type="ORF">Tci_418924</name>
</gene>
<protein>
    <submittedName>
        <fullName evidence="1">Uncharacterized protein</fullName>
    </submittedName>
</protein>
<dbReference type="AlphaFoldDB" id="A0A699HPR3"/>
<dbReference type="EMBL" id="BKCJ010181206">
    <property type="protein sequence ID" value="GEY46950.1"/>
    <property type="molecule type" value="Genomic_DNA"/>
</dbReference>
<evidence type="ECO:0000313" key="1">
    <source>
        <dbReference type="EMBL" id="GEY46950.1"/>
    </source>
</evidence>
<accession>A0A699HPR3</accession>
<organism evidence="1">
    <name type="scientific">Tanacetum cinerariifolium</name>
    <name type="common">Dalmatian daisy</name>
    <name type="synonym">Chrysanthemum cinerariifolium</name>
    <dbReference type="NCBI Taxonomy" id="118510"/>
    <lineage>
        <taxon>Eukaryota</taxon>
        <taxon>Viridiplantae</taxon>
        <taxon>Streptophyta</taxon>
        <taxon>Embryophyta</taxon>
        <taxon>Tracheophyta</taxon>
        <taxon>Spermatophyta</taxon>
        <taxon>Magnoliopsida</taxon>
        <taxon>eudicotyledons</taxon>
        <taxon>Gunneridae</taxon>
        <taxon>Pentapetalae</taxon>
        <taxon>asterids</taxon>
        <taxon>campanulids</taxon>
        <taxon>Asterales</taxon>
        <taxon>Asteraceae</taxon>
        <taxon>Asteroideae</taxon>
        <taxon>Anthemideae</taxon>
        <taxon>Anthemidinae</taxon>
        <taxon>Tanacetum</taxon>
    </lineage>
</organism>
<name>A0A699HPR3_TANCI</name>
<reference evidence="1" key="1">
    <citation type="journal article" date="2019" name="Sci. Rep.">
        <title>Draft genome of Tanacetum cinerariifolium, the natural source of mosquito coil.</title>
        <authorList>
            <person name="Yamashiro T."/>
            <person name="Shiraishi A."/>
            <person name="Satake H."/>
            <person name="Nakayama K."/>
        </authorList>
    </citation>
    <scope>NUCLEOTIDE SEQUENCE</scope>
</reference>
<proteinExistence type="predicted"/>
<comment type="caution">
    <text evidence="1">The sequence shown here is derived from an EMBL/GenBank/DDBJ whole genome shotgun (WGS) entry which is preliminary data.</text>
</comment>
<sequence length="110" mass="12906">MDLSGRMLQPMDSRYVLHGHENMQAFHKPYLEALRTQQNQHCSSPLFGRLSGLNYIYVNPTYGREIECDIISDKRYVSSLLDELQNMIDQQKDEAGRRKIELEAEEMKLQ</sequence>